<proteinExistence type="predicted"/>
<comment type="caution">
    <text evidence="2">The sequence shown here is derived from an EMBL/GenBank/DDBJ whole genome shotgun (WGS) entry which is preliminary data.</text>
</comment>
<dbReference type="Proteomes" id="UP000615326">
    <property type="component" value="Unassembled WGS sequence"/>
</dbReference>
<dbReference type="EMBL" id="WOSW01000009">
    <property type="protein sequence ID" value="NHO32276.1"/>
    <property type="molecule type" value="Genomic_DNA"/>
</dbReference>
<name>A0ABX0KB68_9PROT</name>
<evidence type="ECO:0000313" key="3">
    <source>
        <dbReference type="Proteomes" id="UP000615326"/>
    </source>
</evidence>
<dbReference type="Gene3D" id="1.10.510.10">
    <property type="entry name" value="Transferase(Phosphotransferase) domain 1"/>
    <property type="match status" value="1"/>
</dbReference>
<reference evidence="2 3" key="1">
    <citation type="journal article" date="2020" name="Int. J. Syst. Evol. Microbiol.">
        <title>Novel acetic acid bacteria from cider fermentations: Acetobacter conturbans sp. nov. and Acetobacter fallax sp. nov.</title>
        <authorList>
            <person name="Sombolestani A.S."/>
            <person name="Cleenwerck I."/>
            <person name="Cnockaert M."/>
            <person name="Borremans W."/>
            <person name="Wieme A.D."/>
            <person name="De Vuyst L."/>
            <person name="Vandamme P."/>
        </authorList>
    </citation>
    <scope>NUCLEOTIDE SEQUENCE [LARGE SCALE GENOMIC DNA]</scope>
    <source>
        <strain evidence="2 3">LMG 1637</strain>
    </source>
</reference>
<dbReference type="PROSITE" id="PS50011">
    <property type="entry name" value="PROTEIN_KINASE_DOM"/>
    <property type="match status" value="1"/>
</dbReference>
<protein>
    <recommendedName>
        <fullName evidence="1">Protein kinase domain-containing protein</fullName>
    </recommendedName>
</protein>
<organism evidence="2 3">
    <name type="scientific">Acetobacter fallax</name>
    <dbReference type="NCBI Taxonomy" id="1737473"/>
    <lineage>
        <taxon>Bacteria</taxon>
        <taxon>Pseudomonadati</taxon>
        <taxon>Pseudomonadota</taxon>
        <taxon>Alphaproteobacteria</taxon>
        <taxon>Acetobacterales</taxon>
        <taxon>Acetobacteraceae</taxon>
        <taxon>Acetobacter</taxon>
    </lineage>
</organism>
<feature type="domain" description="Protein kinase" evidence="1">
    <location>
        <begin position="1"/>
        <end position="276"/>
    </location>
</feature>
<dbReference type="InterPro" id="IPR011009">
    <property type="entry name" value="Kinase-like_dom_sf"/>
</dbReference>
<accession>A0ABX0KB68</accession>
<keyword evidence="3" id="KW-1185">Reference proteome</keyword>
<dbReference type="SUPFAM" id="SSF56112">
    <property type="entry name" value="Protein kinase-like (PK-like)"/>
    <property type="match status" value="1"/>
</dbReference>
<dbReference type="RefSeq" id="WP_242011333.1">
    <property type="nucleotide sequence ID" value="NZ_WOSW01000009.1"/>
</dbReference>
<evidence type="ECO:0000259" key="1">
    <source>
        <dbReference type="PROSITE" id="PS50011"/>
    </source>
</evidence>
<gene>
    <name evidence="2" type="ORF">GOB84_06815</name>
</gene>
<dbReference type="InterPro" id="IPR000719">
    <property type="entry name" value="Prot_kinase_dom"/>
</dbReference>
<sequence length="660" mass="71320">MAEADFAADAEHSAERKSDRVTIGERYVIEMTHALPELAGCPACVAHDTLSAHSGVIALAPDAFHPVRPNAQKMARIRSPHLLTVHALDEATGSVWLICDAPPGPALTENSNWSEAAVLERVIEPIAAALHTYKESGFTHRAIRPDNVFDPGGRFSVRLGPGLATPPAIFQPDRFEALSSVVCAPATRGNGTIADDVFSLGALAAWLLGGGKPYGSEQPGALTEERMAKGSFTVLAGHLSLSPDVMSLLAAMLSDDPSARPAPRDLLNAADRKGFVARRQVVASMPVQLGPVRVRTARELAWHATRYQTEFTGLFRRGVVERWLSHELGLTQVASRLSVIAKEGAVSADSSLSPYSMMEIIAVLDPFLPMFWDGLWFWPDAIGTLAVAAASEASAFPVDPATAIVAITQGGKLARFAQLSGVEGQVAACQQVQLATRQATIEGPSDVIRLAYLLNPYQACLSSRCVEKRFSTAWALLQWLNAGENVDKPGVSGLLDPYMMTFLFACSHRNGLIEYFDDIAARDNSPWASDLRILAKLQHLYATGPLSGIARQLLPHLSPSLKQWRSRTMRTRRGEDLATAADTGDLIKMFELLNDIKALAKDREAWLAAKREARTLELQQASLTPQSTDVPPKLRAEMFRVATAFGAVTAIASLCLEIVL</sequence>
<evidence type="ECO:0000313" key="2">
    <source>
        <dbReference type="EMBL" id="NHO32276.1"/>
    </source>
</evidence>